<dbReference type="AlphaFoldDB" id="A0A081PRF4"/>
<organism evidence="1 2">
    <name type="scientific">Streptococcus mitis</name>
    <dbReference type="NCBI Taxonomy" id="28037"/>
    <lineage>
        <taxon>Bacteria</taxon>
        <taxon>Bacillati</taxon>
        <taxon>Bacillota</taxon>
        <taxon>Bacilli</taxon>
        <taxon>Lactobacillales</taxon>
        <taxon>Streptococcaceae</taxon>
        <taxon>Streptococcus</taxon>
        <taxon>Streptococcus mitis group</taxon>
    </lineage>
</organism>
<accession>A0A081PRF4</accession>
<name>A0A081PRF4_STRMT</name>
<dbReference type="Proteomes" id="UP000028093">
    <property type="component" value="Unassembled WGS sequence"/>
</dbReference>
<evidence type="ECO:0000313" key="2">
    <source>
        <dbReference type="Proteomes" id="UP000028093"/>
    </source>
</evidence>
<proteinExistence type="predicted"/>
<reference evidence="1 2" key="1">
    <citation type="submission" date="2014-05" db="EMBL/GenBank/DDBJ databases">
        <authorList>
            <person name="Daugherty S.C."/>
            <person name="Tallon L.J."/>
            <person name="Sadzewicz L."/>
            <person name="Kilian M."/>
            <person name="Tettelin H."/>
        </authorList>
    </citation>
    <scope>NUCLEOTIDE SEQUENCE [LARGE SCALE GENOMIC DNA]</scope>
    <source>
        <strain evidence="1 2">SK1126</strain>
    </source>
</reference>
<protein>
    <submittedName>
        <fullName evidence="1">Uncharacterized protein</fullName>
    </submittedName>
</protein>
<dbReference type="EMBL" id="JPFT01000005">
    <property type="protein sequence ID" value="KEQ33277.1"/>
    <property type="molecule type" value="Genomic_DNA"/>
</dbReference>
<comment type="caution">
    <text evidence="1">The sequence shown here is derived from an EMBL/GenBank/DDBJ whole genome shotgun (WGS) entry which is preliminary data.</text>
</comment>
<sequence>MINIKDVYSNDLKNVYYDEIKKEFTRVINKRTRSGRKKQNLKGEIFLS</sequence>
<evidence type="ECO:0000313" key="1">
    <source>
        <dbReference type="EMBL" id="KEQ33277.1"/>
    </source>
</evidence>
<gene>
    <name evidence="1" type="ORF">SK1126_1182</name>
</gene>